<evidence type="ECO:0000313" key="3">
    <source>
        <dbReference type="Proteomes" id="UP000198893"/>
    </source>
</evidence>
<dbReference type="OrthoDB" id="7836640at2"/>
<keyword evidence="3" id="KW-1185">Reference proteome</keyword>
<feature type="signal peptide" evidence="1">
    <location>
        <begin position="1"/>
        <end position="20"/>
    </location>
</feature>
<evidence type="ECO:0000313" key="2">
    <source>
        <dbReference type="EMBL" id="SEO52982.1"/>
    </source>
</evidence>
<sequence length="228" mass="24704">MTYFRLMAVALIGLSVSACGTMQTATRNVPLDHEAMDMATPAPSYDVAGVRVTVPATLEVSEANRYYPSGDIVWRGDARGNRHEQVKAIFEQSADLGLSGVAGAMPVEVEIVVRRFHALTEKTRYTVGGVHSITFDVTLRDPASGAILRGPREIRANLEGYGGQQAVEAEAKGLTQKYRITQHLARVIREELTQASGYVSPAGGITRRVEPVAPLVAQDARDTRRDAI</sequence>
<name>A0A1H8QFJ2_9RHOB</name>
<gene>
    <name evidence="2" type="ORF">SAMN04490248_106145</name>
</gene>
<dbReference type="InterPro" id="IPR046705">
    <property type="entry name" value="DUF6778"/>
</dbReference>
<feature type="chain" id="PRO_5011576910" description="Lipoprotein" evidence="1">
    <location>
        <begin position="21"/>
        <end position="228"/>
    </location>
</feature>
<dbReference type="AlphaFoldDB" id="A0A1H8QFJ2"/>
<evidence type="ECO:0000256" key="1">
    <source>
        <dbReference type="SAM" id="SignalP"/>
    </source>
</evidence>
<reference evidence="2 3" key="1">
    <citation type="submission" date="2016-10" db="EMBL/GenBank/DDBJ databases">
        <authorList>
            <person name="de Groot N.N."/>
        </authorList>
    </citation>
    <scope>NUCLEOTIDE SEQUENCE [LARGE SCALE GENOMIC DNA]</scope>
    <source>
        <strain evidence="2 3">DSM 27842</strain>
    </source>
</reference>
<protein>
    <recommendedName>
        <fullName evidence="4">Lipoprotein</fullName>
    </recommendedName>
</protein>
<dbReference type="Proteomes" id="UP000198893">
    <property type="component" value="Unassembled WGS sequence"/>
</dbReference>
<dbReference type="Pfam" id="PF20569">
    <property type="entry name" value="DUF6778"/>
    <property type="match status" value="1"/>
</dbReference>
<proteinExistence type="predicted"/>
<dbReference type="STRING" id="569882.SAMN04490248_106145"/>
<dbReference type="PROSITE" id="PS51257">
    <property type="entry name" value="PROKAR_LIPOPROTEIN"/>
    <property type="match status" value="1"/>
</dbReference>
<evidence type="ECO:0008006" key="4">
    <source>
        <dbReference type="Google" id="ProtNLM"/>
    </source>
</evidence>
<keyword evidence="1" id="KW-0732">Signal</keyword>
<dbReference type="EMBL" id="FODS01000006">
    <property type="protein sequence ID" value="SEO52982.1"/>
    <property type="molecule type" value="Genomic_DNA"/>
</dbReference>
<dbReference type="RefSeq" id="WP_093117020.1">
    <property type="nucleotide sequence ID" value="NZ_FODS01000006.1"/>
</dbReference>
<organism evidence="2 3">
    <name type="scientific">Salinihabitans flavidus</name>
    <dbReference type="NCBI Taxonomy" id="569882"/>
    <lineage>
        <taxon>Bacteria</taxon>
        <taxon>Pseudomonadati</taxon>
        <taxon>Pseudomonadota</taxon>
        <taxon>Alphaproteobacteria</taxon>
        <taxon>Rhodobacterales</taxon>
        <taxon>Roseobacteraceae</taxon>
        <taxon>Salinihabitans</taxon>
    </lineage>
</organism>
<accession>A0A1H8QFJ2</accession>